<dbReference type="PANTHER" id="PTHR21047">
    <property type="entry name" value="DTDP-6-DEOXY-D-GLUCOSE-3,5 EPIMERASE"/>
    <property type="match status" value="1"/>
</dbReference>
<reference evidence="2" key="1">
    <citation type="submission" date="2022-05" db="EMBL/GenBank/DDBJ databases">
        <title>Expanded diversity of anoxic marine methylotrophy in a Black Sea sulfate reducing microorganism.</title>
        <authorList>
            <person name="Fischer P.Q."/>
            <person name="Stams A.J.M."/>
            <person name="Villanueva L."/>
            <person name="Sousa D.Z."/>
        </authorList>
    </citation>
    <scope>NUCLEOTIDE SEQUENCE</scope>
    <source>
        <strain evidence="2">P130</strain>
    </source>
</reference>
<evidence type="ECO:0000313" key="2">
    <source>
        <dbReference type="EMBL" id="MDO0824295.1"/>
    </source>
</evidence>
<dbReference type="InterPro" id="IPR011051">
    <property type="entry name" value="RmlC_Cupin_sf"/>
</dbReference>
<gene>
    <name evidence="2" type="primary">rfbC</name>
    <name evidence="2" type="ORF">M8H41_15740</name>
</gene>
<comment type="pathway">
    <text evidence="1">Carbohydrate biosynthesis; dTDP-L-rhamnose biosynthesis.</text>
</comment>
<dbReference type="SUPFAM" id="SSF51182">
    <property type="entry name" value="RmlC-like cupins"/>
    <property type="match status" value="1"/>
</dbReference>
<keyword evidence="1 2" id="KW-0413">Isomerase</keyword>
<sequence length="182" mass="20995">MYRVEKTEIPGVLILTPMVFEDQRGFFYEAYSEKALQEAGIDFMAKQENRIMNEYVGVIRGLHFQNVPYAQAKIVRCTKGHVDDVAVDLRKDSTTYLKWVMVGLSAQNHKQLYIPKGFAHGVISRESHSEIEYYVDETYCPEADRTVRFDDPLIGIKWDVETPILSAKDQNAPLYKESDCNF</sequence>
<dbReference type="InterPro" id="IPR014710">
    <property type="entry name" value="RmlC-like_jellyroll"/>
</dbReference>
<proteinExistence type="inferred from homology"/>
<keyword evidence="3" id="KW-1185">Reference proteome</keyword>
<comment type="similarity">
    <text evidence="1">Belongs to the dTDP-4-dehydrorhamnose 3,5-epimerase family.</text>
</comment>
<dbReference type="GO" id="GO:0008830">
    <property type="term" value="F:dTDP-4-dehydrorhamnose 3,5-epimerase activity"/>
    <property type="evidence" value="ECO:0007669"/>
    <property type="project" value="UniProtKB-EC"/>
</dbReference>
<name>A0ABT8QUK9_9FIRM</name>
<organism evidence="2 3">
    <name type="scientific">Desulfosporosinus nitroreducens</name>
    <dbReference type="NCBI Taxonomy" id="2018668"/>
    <lineage>
        <taxon>Bacteria</taxon>
        <taxon>Bacillati</taxon>
        <taxon>Bacillota</taxon>
        <taxon>Clostridia</taxon>
        <taxon>Eubacteriales</taxon>
        <taxon>Desulfitobacteriaceae</taxon>
        <taxon>Desulfosporosinus</taxon>
    </lineage>
</organism>
<comment type="caution">
    <text evidence="2">The sequence shown here is derived from an EMBL/GenBank/DDBJ whole genome shotgun (WGS) entry which is preliminary data.</text>
</comment>
<dbReference type="PANTHER" id="PTHR21047:SF2">
    <property type="entry name" value="THYMIDINE DIPHOSPHO-4-KETO-RHAMNOSE 3,5-EPIMERASE"/>
    <property type="match status" value="1"/>
</dbReference>
<comment type="function">
    <text evidence="1">Catalyzes the epimerization of the C3' and C5'positions of dTDP-6-deoxy-D-xylo-4-hexulose, forming dTDP-6-deoxy-L-lyxo-4-hexulose.</text>
</comment>
<protein>
    <recommendedName>
        <fullName evidence="1">dTDP-4-dehydrorhamnose 3,5-epimerase</fullName>
        <ecNumber evidence="1">5.1.3.13</ecNumber>
    </recommendedName>
    <alternativeName>
        <fullName evidence="1">Thymidine diphospho-4-keto-rhamnose 3,5-epimerase</fullName>
    </alternativeName>
</protein>
<comment type="subunit">
    <text evidence="1">Homodimer.</text>
</comment>
<evidence type="ECO:0000313" key="3">
    <source>
        <dbReference type="Proteomes" id="UP001176021"/>
    </source>
</evidence>
<evidence type="ECO:0000256" key="1">
    <source>
        <dbReference type="RuleBase" id="RU364069"/>
    </source>
</evidence>
<dbReference type="RefSeq" id="WP_302049269.1">
    <property type="nucleotide sequence ID" value="NZ_JAMJEV010000013.1"/>
</dbReference>
<dbReference type="Pfam" id="PF00908">
    <property type="entry name" value="dTDP_sugar_isom"/>
    <property type="match status" value="1"/>
</dbReference>
<accession>A0ABT8QUK9</accession>
<dbReference type="CDD" id="cd00438">
    <property type="entry name" value="cupin_RmlC"/>
    <property type="match status" value="1"/>
</dbReference>
<comment type="catalytic activity">
    <reaction evidence="1">
        <text>dTDP-4-dehydro-6-deoxy-alpha-D-glucose = dTDP-4-dehydro-beta-L-rhamnose</text>
        <dbReference type="Rhea" id="RHEA:16969"/>
        <dbReference type="ChEBI" id="CHEBI:57649"/>
        <dbReference type="ChEBI" id="CHEBI:62830"/>
        <dbReference type="EC" id="5.1.3.13"/>
    </reaction>
</comment>
<dbReference type="Proteomes" id="UP001176021">
    <property type="component" value="Unassembled WGS sequence"/>
</dbReference>
<dbReference type="Gene3D" id="2.60.120.10">
    <property type="entry name" value="Jelly Rolls"/>
    <property type="match status" value="1"/>
</dbReference>
<dbReference type="EMBL" id="JAMJEV010000013">
    <property type="protein sequence ID" value="MDO0824295.1"/>
    <property type="molecule type" value="Genomic_DNA"/>
</dbReference>
<dbReference type="EC" id="5.1.3.13" evidence="1"/>
<dbReference type="NCBIfam" id="TIGR01221">
    <property type="entry name" value="rmlC"/>
    <property type="match status" value="1"/>
</dbReference>
<dbReference type="InterPro" id="IPR000888">
    <property type="entry name" value="RmlC-like"/>
</dbReference>